<evidence type="ECO:0000256" key="1">
    <source>
        <dbReference type="ARBA" id="ARBA00004147"/>
    </source>
</evidence>
<keyword evidence="12" id="KW-0238">DNA-binding</keyword>
<dbReference type="Gene3D" id="3.40.1310.20">
    <property type="match status" value="1"/>
</dbReference>
<keyword evidence="8" id="KW-0547">Nucleotide-binding</keyword>
<evidence type="ECO:0000256" key="2">
    <source>
        <dbReference type="ARBA" id="ARBA00022562"/>
    </source>
</evidence>
<keyword evidence="4" id="KW-0548">Nucleotidyltransferase</keyword>
<dbReference type="InterPro" id="IPR049912">
    <property type="entry name" value="CRESS_DNA_REP"/>
</dbReference>
<keyword evidence="11" id="KW-0190">Covalent protein-DNA linkage</keyword>
<sequence length="100" mass="11487">MPRSPSFQIKAKNIFLTYPRCSVIKEDALEILKNIPCPSDKLFIRVSQEKHQDGSLHFHALIQFKGKAQFRNPRHFDITHPSSSSTFHPKLPGSKICIRC</sequence>
<dbReference type="PROSITE" id="PS52020">
    <property type="entry name" value="CRESS_DNA_REP"/>
    <property type="match status" value="1"/>
</dbReference>
<evidence type="ECO:0000256" key="6">
    <source>
        <dbReference type="ARBA" id="ARBA00022722"/>
    </source>
</evidence>
<evidence type="ECO:0000256" key="9">
    <source>
        <dbReference type="ARBA" id="ARBA00022759"/>
    </source>
</evidence>
<organism evidence="15">
    <name type="scientific">Beet curly top virus</name>
    <dbReference type="NCBI Taxonomy" id="10840"/>
    <lineage>
        <taxon>Viruses</taxon>
        <taxon>Monodnaviria</taxon>
        <taxon>Shotokuvirae</taxon>
        <taxon>Cressdnaviricota</taxon>
        <taxon>Repensiviricetes</taxon>
        <taxon>Geplafuvirales</taxon>
        <taxon>Geminiviridae</taxon>
        <taxon>Curtovirus</taxon>
        <taxon>Curtovirus betae</taxon>
    </lineage>
</organism>
<feature type="binding site" evidence="13">
    <location>
        <position position="57"/>
    </location>
    <ligand>
        <name>a divalent metal cation</name>
        <dbReference type="ChEBI" id="CHEBI:60240"/>
    </ligand>
</feature>
<feature type="binding site" evidence="13">
    <location>
        <position position="59"/>
    </location>
    <ligand>
        <name>a divalent metal cation</name>
        <dbReference type="ChEBI" id="CHEBI:60240"/>
    </ligand>
</feature>
<dbReference type="GO" id="GO:0042025">
    <property type="term" value="C:host cell nucleus"/>
    <property type="evidence" value="ECO:0007669"/>
    <property type="project" value="UniProtKB-SubCell"/>
</dbReference>
<feature type="domain" description="CRESS-DNA virus Rep endonuclease" evidence="14">
    <location>
        <begin position="8"/>
        <end position="100"/>
    </location>
</feature>
<dbReference type="InterPro" id="IPR001191">
    <property type="entry name" value="Gemini_AL1_REP"/>
</dbReference>
<keyword evidence="9" id="KW-0255">Endonuclease</keyword>
<evidence type="ECO:0000256" key="10">
    <source>
        <dbReference type="ARBA" id="ARBA00022801"/>
    </source>
</evidence>
<evidence type="ECO:0000256" key="12">
    <source>
        <dbReference type="ARBA" id="ARBA00023125"/>
    </source>
</evidence>
<gene>
    <name evidence="15" type="primary">C1</name>
</gene>
<comment type="cofactor">
    <cofactor evidence="13">
        <name>Mg(2+)</name>
        <dbReference type="ChEBI" id="CHEBI:18420"/>
    </cofactor>
    <cofactor evidence="13">
        <name>Mn(2+)</name>
        <dbReference type="ChEBI" id="CHEBI:29035"/>
    </cofactor>
    <text evidence="13">Divalent metal cations, possibly Mg(2+) or Mn(2+).</text>
</comment>
<evidence type="ECO:0000256" key="3">
    <source>
        <dbReference type="ARBA" id="ARBA00022679"/>
    </source>
</evidence>
<keyword evidence="2" id="KW-1048">Host nucleus</keyword>
<keyword evidence="10" id="KW-0378">Hydrolase</keyword>
<dbReference type="EMBL" id="KT276903">
    <property type="protein sequence ID" value="ALF37708.1"/>
    <property type="molecule type" value="Genomic_DNA"/>
</dbReference>
<accession>A0A0N9E4G1</accession>
<dbReference type="GO" id="GO:0006260">
    <property type="term" value="P:DNA replication"/>
    <property type="evidence" value="ECO:0007669"/>
    <property type="project" value="UniProtKB-KW"/>
</dbReference>
<dbReference type="GO" id="GO:0003677">
    <property type="term" value="F:DNA binding"/>
    <property type="evidence" value="ECO:0007669"/>
    <property type="project" value="UniProtKB-KW"/>
</dbReference>
<evidence type="ECO:0000256" key="11">
    <source>
        <dbReference type="ARBA" id="ARBA00023124"/>
    </source>
</evidence>
<dbReference type="PRINTS" id="PR00228">
    <property type="entry name" value="GEMCOATCLVL1"/>
</dbReference>
<evidence type="ECO:0000256" key="7">
    <source>
        <dbReference type="ARBA" id="ARBA00022723"/>
    </source>
</evidence>
<dbReference type="SUPFAM" id="SSF55464">
    <property type="entry name" value="Origin of replication-binding domain, RBD-like"/>
    <property type="match status" value="1"/>
</dbReference>
<protein>
    <submittedName>
        <fullName evidence="15">Rolling circle replication initiator protein</fullName>
    </submittedName>
</protein>
<keyword evidence="7 13" id="KW-0479">Metal-binding</keyword>
<evidence type="ECO:0000256" key="8">
    <source>
        <dbReference type="ARBA" id="ARBA00022741"/>
    </source>
</evidence>
<feature type="binding site" evidence="13">
    <location>
        <position position="49"/>
    </location>
    <ligand>
        <name>a divalent metal cation</name>
        <dbReference type="ChEBI" id="CHEBI:60240"/>
    </ligand>
</feature>
<name>A0A0N9E4G1_9GEMI</name>
<dbReference type="GO" id="GO:0016787">
    <property type="term" value="F:hydrolase activity"/>
    <property type="evidence" value="ECO:0007669"/>
    <property type="project" value="UniProtKB-KW"/>
</dbReference>
<keyword evidence="6" id="KW-0540">Nuclease</keyword>
<evidence type="ECO:0000259" key="14">
    <source>
        <dbReference type="PROSITE" id="PS52020"/>
    </source>
</evidence>
<comment type="subcellular location">
    <subcellularLocation>
        <location evidence="1">Host nucleus</location>
    </subcellularLocation>
</comment>
<dbReference type="Pfam" id="PF00799">
    <property type="entry name" value="Gemini_AL1"/>
    <property type="match status" value="1"/>
</dbReference>
<proteinExistence type="predicted"/>
<evidence type="ECO:0000256" key="5">
    <source>
        <dbReference type="ARBA" id="ARBA00022705"/>
    </source>
</evidence>
<dbReference type="GO" id="GO:0005198">
    <property type="term" value="F:structural molecule activity"/>
    <property type="evidence" value="ECO:0007669"/>
    <property type="project" value="InterPro"/>
</dbReference>
<dbReference type="GO" id="GO:0046872">
    <property type="term" value="F:metal ion binding"/>
    <property type="evidence" value="ECO:0007669"/>
    <property type="project" value="UniProtKB-KW"/>
</dbReference>
<dbReference type="GO" id="GO:0016779">
    <property type="term" value="F:nucleotidyltransferase activity"/>
    <property type="evidence" value="ECO:0007669"/>
    <property type="project" value="UniProtKB-KW"/>
</dbReference>
<evidence type="ECO:0000313" key="15">
    <source>
        <dbReference type="EMBL" id="ALF37708.1"/>
    </source>
</evidence>
<dbReference type="GO" id="GO:0000166">
    <property type="term" value="F:nucleotide binding"/>
    <property type="evidence" value="ECO:0007669"/>
    <property type="project" value="UniProtKB-KW"/>
</dbReference>
<dbReference type="InterPro" id="IPR001301">
    <property type="entry name" value="Gemini_AL1_CLV"/>
</dbReference>
<reference evidence="15" key="1">
    <citation type="journal article" date="2017" name="Plant Dis.">
        <title>Beet curly top virus strains associated with sugar beet in Idaho, Oregon, and a Western U.S. Collection.</title>
        <authorList>
            <person name="Strausbaugh C.A."/>
            <person name="Eujayl I.A."/>
            <person name="Wintermantel W.M."/>
        </authorList>
    </citation>
    <scope>NUCLEOTIDE SEQUENCE</scope>
    <source>
        <strain evidence="15">BCTV-Wor_</strain>
    </source>
</reference>
<keyword evidence="5" id="KW-0235">DNA replication</keyword>
<evidence type="ECO:0000256" key="13">
    <source>
        <dbReference type="PIRSR" id="PIRSR601191-2"/>
    </source>
</evidence>
<dbReference type="PRINTS" id="PR00227">
    <property type="entry name" value="GEMCOATAL1"/>
</dbReference>
<dbReference type="GO" id="GO:0004519">
    <property type="term" value="F:endonuclease activity"/>
    <property type="evidence" value="ECO:0007669"/>
    <property type="project" value="UniProtKB-KW"/>
</dbReference>
<evidence type="ECO:0000256" key="4">
    <source>
        <dbReference type="ARBA" id="ARBA00022695"/>
    </source>
</evidence>
<keyword evidence="3" id="KW-0808">Transferase</keyword>